<feature type="transmembrane region" description="Helical" evidence="10">
    <location>
        <begin position="152"/>
        <end position="173"/>
    </location>
</feature>
<dbReference type="InterPro" id="IPR051327">
    <property type="entry name" value="MATE_MepA_subfamily"/>
</dbReference>
<name>A0A3P3XMY0_9SPIR</name>
<keyword evidence="9" id="KW-0046">Antibiotic resistance</keyword>
<dbReference type="NCBIfam" id="TIGR00797">
    <property type="entry name" value="matE"/>
    <property type="match status" value="1"/>
</dbReference>
<dbReference type="InterPro" id="IPR048279">
    <property type="entry name" value="MdtK-like"/>
</dbReference>
<dbReference type="Pfam" id="PF01554">
    <property type="entry name" value="MatE"/>
    <property type="match status" value="2"/>
</dbReference>
<dbReference type="InterPro" id="IPR045070">
    <property type="entry name" value="MATE_MepA-like"/>
</dbReference>
<feature type="transmembrane region" description="Helical" evidence="10">
    <location>
        <begin position="31"/>
        <end position="52"/>
    </location>
</feature>
<keyword evidence="5" id="KW-1003">Cell membrane</keyword>
<protein>
    <recommendedName>
        <fullName evidence="3">Multidrug export protein MepA</fullName>
    </recommendedName>
</protein>
<dbReference type="AlphaFoldDB" id="A0A3P3XMY0"/>
<evidence type="ECO:0000256" key="3">
    <source>
        <dbReference type="ARBA" id="ARBA00022106"/>
    </source>
</evidence>
<dbReference type="GO" id="GO:0042910">
    <property type="term" value="F:xenobiotic transmembrane transporter activity"/>
    <property type="evidence" value="ECO:0007669"/>
    <property type="project" value="InterPro"/>
</dbReference>
<evidence type="ECO:0000256" key="6">
    <source>
        <dbReference type="ARBA" id="ARBA00022692"/>
    </source>
</evidence>
<sequence length="468" mass="50689">MKDAQHKTVYTSSSHDTTRLEIFRNASIPSAVANFAIPTVISQLVTMVYNLADTFFVGQMGDPRKVAAVSLVLPAYTMLTAIANLFGVGGSSVISRFLGADQPDKARQTSTFCIFSAIAATLIFSMLIFIFKGPFLLLLGANQDTSEFASNYIVWILVIGGVPTVLGMLFGHLVRSEGGAKQASIGMSFGGLLNIILDPIFIMVLGLGVRGAAIATMISNCAVVCYFLVYLYRKRGKTIISFVPRGFDQELHIAGSVAAVGLPASLQTLLSLTSNTVLNNLASGYGSTALAAVGIVKKIDMLPMNVTLGISQGILPFIGYNYAAKRYNRVRQVNRFTRIIAVCFSLLCVFVFEIFAERIVGLFINDAETIRLGATFLRILCLATPMMAISYLITTMFQATGQGKRALAISVFRKTTVDVPLMFLMNRLVPLYGLLMVQPIVDTLSIGLAFALYRDFSKKLKAKSDTEG</sequence>
<evidence type="ECO:0000313" key="11">
    <source>
        <dbReference type="EMBL" id="SLM17628.1"/>
    </source>
</evidence>
<dbReference type="InterPro" id="IPR002528">
    <property type="entry name" value="MATE_fam"/>
</dbReference>
<evidence type="ECO:0000256" key="5">
    <source>
        <dbReference type="ARBA" id="ARBA00022475"/>
    </source>
</evidence>
<feature type="transmembrane region" description="Helical" evidence="10">
    <location>
        <begin position="376"/>
        <end position="394"/>
    </location>
</feature>
<feature type="transmembrane region" description="Helical" evidence="10">
    <location>
        <begin position="336"/>
        <end position="356"/>
    </location>
</feature>
<reference evidence="11" key="1">
    <citation type="submission" date="2017-02" db="EMBL/GenBank/DDBJ databases">
        <authorList>
            <person name="Regsiter A."/>
            <person name="William W."/>
        </authorList>
    </citation>
    <scope>NUCLEOTIDE SEQUENCE</scope>
    <source>
        <strain evidence="11">BdmA 4</strain>
    </source>
</reference>
<organism evidence="11">
    <name type="scientific">uncultured spirochete</name>
    <dbReference type="NCBI Taxonomy" id="156406"/>
    <lineage>
        <taxon>Bacteria</taxon>
        <taxon>Pseudomonadati</taxon>
        <taxon>Spirochaetota</taxon>
        <taxon>Spirochaetia</taxon>
        <taxon>Spirochaetales</taxon>
        <taxon>environmental samples</taxon>
    </lineage>
</organism>
<dbReference type="GO" id="GO:0015297">
    <property type="term" value="F:antiporter activity"/>
    <property type="evidence" value="ECO:0007669"/>
    <property type="project" value="InterPro"/>
</dbReference>
<evidence type="ECO:0000256" key="1">
    <source>
        <dbReference type="ARBA" id="ARBA00004651"/>
    </source>
</evidence>
<proteinExistence type="inferred from homology"/>
<dbReference type="GO" id="GO:0046677">
    <property type="term" value="P:response to antibiotic"/>
    <property type="evidence" value="ECO:0007669"/>
    <property type="project" value="UniProtKB-KW"/>
</dbReference>
<feature type="transmembrane region" description="Helical" evidence="10">
    <location>
        <begin position="72"/>
        <end position="99"/>
    </location>
</feature>
<dbReference type="PIRSF" id="PIRSF006603">
    <property type="entry name" value="DinF"/>
    <property type="match status" value="1"/>
</dbReference>
<dbReference type="PANTHER" id="PTHR43823">
    <property type="entry name" value="SPORULATION PROTEIN YKVU"/>
    <property type="match status" value="1"/>
</dbReference>
<dbReference type="GO" id="GO:0005886">
    <property type="term" value="C:plasma membrane"/>
    <property type="evidence" value="ECO:0007669"/>
    <property type="project" value="UniProtKB-SubCell"/>
</dbReference>
<evidence type="ECO:0000256" key="4">
    <source>
        <dbReference type="ARBA" id="ARBA00022448"/>
    </source>
</evidence>
<feature type="transmembrane region" description="Helical" evidence="10">
    <location>
        <begin position="111"/>
        <end position="132"/>
    </location>
</feature>
<evidence type="ECO:0000256" key="2">
    <source>
        <dbReference type="ARBA" id="ARBA00008417"/>
    </source>
</evidence>
<comment type="subcellular location">
    <subcellularLocation>
        <location evidence="1">Cell membrane</location>
        <topology evidence="1">Multi-pass membrane protein</topology>
    </subcellularLocation>
</comment>
<comment type="similarity">
    <text evidence="2">Belongs to the multi antimicrobial extrusion (MATE) (TC 2.A.66.1) family. MepA subfamily.</text>
</comment>
<feature type="transmembrane region" description="Helical" evidence="10">
    <location>
        <begin position="306"/>
        <end position="324"/>
    </location>
</feature>
<keyword evidence="8 10" id="KW-0472">Membrane</keyword>
<feature type="transmembrane region" description="Helical" evidence="10">
    <location>
        <begin position="431"/>
        <end position="453"/>
    </location>
</feature>
<evidence type="ECO:0000256" key="7">
    <source>
        <dbReference type="ARBA" id="ARBA00022989"/>
    </source>
</evidence>
<keyword evidence="4" id="KW-0813">Transport</keyword>
<evidence type="ECO:0000256" key="8">
    <source>
        <dbReference type="ARBA" id="ARBA00023136"/>
    </source>
</evidence>
<accession>A0A3P3XMY0</accession>
<dbReference type="EMBL" id="FWDO01000004">
    <property type="protein sequence ID" value="SLM17628.1"/>
    <property type="molecule type" value="Genomic_DNA"/>
</dbReference>
<feature type="transmembrane region" description="Helical" evidence="10">
    <location>
        <begin position="212"/>
        <end position="232"/>
    </location>
</feature>
<keyword evidence="6 10" id="KW-0812">Transmembrane</keyword>
<evidence type="ECO:0000256" key="10">
    <source>
        <dbReference type="SAM" id="Phobius"/>
    </source>
</evidence>
<dbReference type="CDD" id="cd13143">
    <property type="entry name" value="MATE_MepA_like"/>
    <property type="match status" value="1"/>
</dbReference>
<feature type="transmembrane region" description="Helical" evidence="10">
    <location>
        <begin position="185"/>
        <end position="206"/>
    </location>
</feature>
<keyword evidence="7 10" id="KW-1133">Transmembrane helix</keyword>
<gene>
    <name evidence="11" type="primary">norM</name>
    <name evidence="11" type="ORF">SPIRO4BDMA_40197</name>
</gene>
<dbReference type="PANTHER" id="PTHR43823:SF3">
    <property type="entry name" value="MULTIDRUG EXPORT PROTEIN MEPA"/>
    <property type="match status" value="1"/>
</dbReference>
<evidence type="ECO:0000256" key="9">
    <source>
        <dbReference type="ARBA" id="ARBA00023251"/>
    </source>
</evidence>